<feature type="transmembrane region" description="Helical" evidence="1">
    <location>
        <begin position="336"/>
        <end position="358"/>
    </location>
</feature>
<feature type="transmembrane region" description="Helical" evidence="1">
    <location>
        <begin position="141"/>
        <end position="162"/>
    </location>
</feature>
<feature type="transmembrane region" description="Helical" evidence="1">
    <location>
        <begin position="21"/>
        <end position="42"/>
    </location>
</feature>
<protein>
    <submittedName>
        <fullName evidence="2">PepSY-associated TM region</fullName>
    </submittedName>
</protein>
<accession>A0A517E046</accession>
<name>A0A517E046_9FIRM</name>
<feature type="transmembrane region" description="Helical" evidence="1">
    <location>
        <begin position="443"/>
        <end position="468"/>
    </location>
</feature>
<feature type="transmembrane region" description="Helical" evidence="1">
    <location>
        <begin position="183"/>
        <end position="210"/>
    </location>
</feature>
<feature type="transmembrane region" description="Helical" evidence="1">
    <location>
        <begin position="411"/>
        <end position="431"/>
    </location>
</feature>
<dbReference type="Proteomes" id="UP000320776">
    <property type="component" value="Chromosome"/>
</dbReference>
<dbReference type="EMBL" id="CP036259">
    <property type="protein sequence ID" value="QDR82983.1"/>
    <property type="molecule type" value="Genomic_DNA"/>
</dbReference>
<keyword evidence="3" id="KW-1185">Reference proteome</keyword>
<keyword evidence="1" id="KW-0812">Transmembrane</keyword>
<gene>
    <name evidence="2" type="ORF">SPTER_44360</name>
</gene>
<keyword evidence="1" id="KW-1133">Transmembrane helix</keyword>
<keyword evidence="1" id="KW-0472">Membrane</keyword>
<evidence type="ECO:0000256" key="1">
    <source>
        <dbReference type="SAM" id="Phobius"/>
    </source>
</evidence>
<organism evidence="2 3">
    <name type="scientific">Sporomusa termitida</name>
    <dbReference type="NCBI Taxonomy" id="2377"/>
    <lineage>
        <taxon>Bacteria</taxon>
        <taxon>Bacillati</taxon>
        <taxon>Bacillota</taxon>
        <taxon>Negativicutes</taxon>
        <taxon>Selenomonadales</taxon>
        <taxon>Sporomusaceae</taxon>
        <taxon>Sporomusa</taxon>
    </lineage>
</organism>
<evidence type="ECO:0000313" key="2">
    <source>
        <dbReference type="EMBL" id="QDR82983.1"/>
    </source>
</evidence>
<dbReference type="Pfam" id="PF03929">
    <property type="entry name" value="PepSY_TM"/>
    <property type="match status" value="1"/>
</dbReference>
<feature type="transmembrane region" description="Helical" evidence="1">
    <location>
        <begin position="379"/>
        <end position="399"/>
    </location>
</feature>
<dbReference type="OrthoDB" id="9776609at2"/>
<dbReference type="PANTHER" id="PTHR34219">
    <property type="entry name" value="IRON-REGULATED INNER MEMBRANE PROTEIN-RELATED"/>
    <property type="match status" value="1"/>
</dbReference>
<proteinExistence type="predicted"/>
<reference evidence="2 3" key="1">
    <citation type="submission" date="2019-02" db="EMBL/GenBank/DDBJ databases">
        <title>Closed genome of Sporomusa termitida DSM 4440.</title>
        <authorList>
            <person name="Poehlein A."/>
            <person name="Daniel R."/>
        </authorList>
    </citation>
    <scope>NUCLEOTIDE SEQUENCE [LARGE SCALE GENOMIC DNA]</scope>
    <source>
        <strain evidence="2 3">DSM 4440</strain>
    </source>
</reference>
<evidence type="ECO:0000313" key="3">
    <source>
        <dbReference type="Proteomes" id="UP000320776"/>
    </source>
</evidence>
<dbReference type="InterPro" id="IPR005625">
    <property type="entry name" value="PepSY-ass_TM"/>
</dbReference>
<sequence length="517" mass="57591">MNQPHFAKKTFTRAMSELHTWGGLVFGWLLFVIFFTGTLAVFGQEITHWMQPNVRINQAAPVQAVASADQKLRQLAPQADLWMIALPQNRHQDLEIIWRKGQAMLERHLDPQTGAIIKMPATEGGHFFAHFHYQLHSGKTGMWLVSLASVVMLAALVSGIAIRSQVFTDFFRLRWRRNWLDAHTLSGVLTLPFVLLITYTGLTITFFMLLPTVPQVLYGSSWKGPVAVAATNFERSPANLPAELVPLTRLLPLAEEKLGQGKIFFIRISNPGDRHSVVTFFRTVDDTIVAMSARASFDGVTGELLGSQTTWNKYVQIYRSLVGLHIARFGGYPISWLYFTAGLISCVMIAAGLIFFTVKRRNRYSRSNATTQMLYRAIEALNITTVTGIIIACLAFLWSNRLLPPGLKDRADAEITVFFSIWLLMLIHACLRPPLRAWAEQLGLAAGLCIGLPVLNALTSNVGLLPSIRQNDWMTAGVDLTALLLGALLAITAWRVALKQDKSQAAYHPLTLPNTNK</sequence>
<dbReference type="KEGG" id="sted:SPTER_44360"/>
<feature type="transmembrane region" description="Helical" evidence="1">
    <location>
        <begin position="480"/>
        <end position="498"/>
    </location>
</feature>
<dbReference type="PANTHER" id="PTHR34219:SF4">
    <property type="entry name" value="PEPSY DOMAIN-CONTAINING PROTEIN"/>
    <property type="match status" value="1"/>
</dbReference>
<dbReference type="AlphaFoldDB" id="A0A517E046"/>
<dbReference type="RefSeq" id="WP_144352311.1">
    <property type="nucleotide sequence ID" value="NZ_CP036259.1"/>
</dbReference>